<dbReference type="GO" id="GO:0005262">
    <property type="term" value="F:calcium channel activity"/>
    <property type="evidence" value="ECO:0007669"/>
    <property type="project" value="TreeGrafter"/>
</dbReference>
<dbReference type="AlphaFoldDB" id="A0A6P0C741"/>
<protein>
    <submittedName>
        <fullName evidence="7">Calcium/sodium antiporter</fullName>
    </submittedName>
</protein>
<feature type="transmembrane region" description="Helical" evidence="5">
    <location>
        <begin position="125"/>
        <end position="144"/>
    </location>
</feature>
<keyword evidence="3 5" id="KW-1133">Transmembrane helix</keyword>
<dbReference type="Proteomes" id="UP000468591">
    <property type="component" value="Unassembled WGS sequence"/>
</dbReference>
<dbReference type="Pfam" id="PF01699">
    <property type="entry name" value="Na_Ca_ex"/>
    <property type="match status" value="2"/>
</dbReference>
<keyword evidence="4 5" id="KW-0472">Membrane</keyword>
<dbReference type="GO" id="GO:0008273">
    <property type="term" value="F:calcium, potassium:sodium antiporter activity"/>
    <property type="evidence" value="ECO:0007669"/>
    <property type="project" value="TreeGrafter"/>
</dbReference>
<feature type="transmembrane region" description="Helical" evidence="5">
    <location>
        <begin position="197"/>
        <end position="217"/>
    </location>
</feature>
<evidence type="ECO:0000313" key="7">
    <source>
        <dbReference type="EMBL" id="NEK21991.1"/>
    </source>
</evidence>
<feature type="transmembrane region" description="Helical" evidence="5">
    <location>
        <begin position="265"/>
        <end position="285"/>
    </location>
</feature>
<dbReference type="GO" id="GO:0006874">
    <property type="term" value="P:intracellular calcium ion homeostasis"/>
    <property type="evidence" value="ECO:0007669"/>
    <property type="project" value="TreeGrafter"/>
</dbReference>
<evidence type="ECO:0000313" key="8">
    <source>
        <dbReference type="Proteomes" id="UP000468591"/>
    </source>
</evidence>
<dbReference type="PANTHER" id="PTHR10846">
    <property type="entry name" value="SODIUM/POTASSIUM/CALCIUM EXCHANGER"/>
    <property type="match status" value="1"/>
</dbReference>
<feature type="transmembrane region" description="Helical" evidence="5">
    <location>
        <begin position="103"/>
        <end position="119"/>
    </location>
</feature>
<name>A0A6P0C741_9RHOB</name>
<organism evidence="7 8">
    <name type="scientific">Sulfitobacter sediminilitoris</name>
    <dbReference type="NCBI Taxonomy" id="2698830"/>
    <lineage>
        <taxon>Bacteria</taxon>
        <taxon>Pseudomonadati</taxon>
        <taxon>Pseudomonadota</taxon>
        <taxon>Alphaproteobacteria</taxon>
        <taxon>Rhodobacterales</taxon>
        <taxon>Roseobacteraceae</taxon>
        <taxon>Sulfitobacter</taxon>
    </lineage>
</organism>
<evidence type="ECO:0000256" key="4">
    <source>
        <dbReference type="ARBA" id="ARBA00023136"/>
    </source>
</evidence>
<accession>A0A6P0C741</accession>
<evidence type="ECO:0000259" key="6">
    <source>
        <dbReference type="Pfam" id="PF01699"/>
    </source>
</evidence>
<comment type="subcellular location">
    <subcellularLocation>
        <location evidence="1">Membrane</location>
        <topology evidence="1">Multi-pass membrane protein</topology>
    </subcellularLocation>
</comment>
<feature type="transmembrane region" description="Helical" evidence="5">
    <location>
        <begin position="164"/>
        <end position="185"/>
    </location>
</feature>
<feature type="transmembrane region" description="Helical" evidence="5">
    <location>
        <begin position="292"/>
        <end position="308"/>
    </location>
</feature>
<dbReference type="InterPro" id="IPR044880">
    <property type="entry name" value="NCX_ion-bd_dom_sf"/>
</dbReference>
<gene>
    <name evidence="7" type="ORF">GV827_06200</name>
</gene>
<dbReference type="EMBL" id="JAABNT010000003">
    <property type="protein sequence ID" value="NEK21991.1"/>
    <property type="molecule type" value="Genomic_DNA"/>
</dbReference>
<dbReference type="InterPro" id="IPR004481">
    <property type="entry name" value="K/Na/Ca-exchanger"/>
</dbReference>
<dbReference type="PANTHER" id="PTHR10846:SF8">
    <property type="entry name" value="INNER MEMBRANE PROTEIN YRBG"/>
    <property type="match status" value="1"/>
</dbReference>
<keyword evidence="2 5" id="KW-0812">Transmembrane</keyword>
<sequence>MVFLLILAGFGGLILGGDYLVRGAIEVAQRLRVSPLVIGLTLVGFGTSMPELVTSVQAALAGSPGIAIGNVVGSNIANILLILGLTALLAPLSVAASVLKRDGAVMIAASLLLVAVILLDALSRAVGVSFLVLLLAYVTSLLIFVRSAPVERDIPAPAKSQPTFVSVLAILGGLVLTIISARMLIAGATNLARTFEVSEAVIGLTIVAVGTSLPELVTSMSAARRGQTGLAIGNIIGSNIFNILGILGVTAALKPLSVPARFADADVWVMLGSAILLAVFARSGWRIGRGEGAVLLLLFVCYSVYLVITA</sequence>
<feature type="transmembrane region" description="Helical" evidence="5">
    <location>
        <begin position="76"/>
        <end position="96"/>
    </location>
</feature>
<evidence type="ECO:0000256" key="1">
    <source>
        <dbReference type="ARBA" id="ARBA00004141"/>
    </source>
</evidence>
<dbReference type="InterPro" id="IPR004837">
    <property type="entry name" value="NaCa_Exmemb"/>
</dbReference>
<feature type="domain" description="Sodium/calcium exchanger membrane region" evidence="6">
    <location>
        <begin position="166"/>
        <end position="306"/>
    </location>
</feature>
<evidence type="ECO:0000256" key="3">
    <source>
        <dbReference type="ARBA" id="ARBA00022989"/>
    </source>
</evidence>
<evidence type="ECO:0000256" key="5">
    <source>
        <dbReference type="SAM" id="Phobius"/>
    </source>
</evidence>
<feature type="domain" description="Sodium/calcium exchanger membrane region" evidence="6">
    <location>
        <begin position="2"/>
        <end position="140"/>
    </location>
</feature>
<keyword evidence="8" id="KW-1185">Reference proteome</keyword>
<proteinExistence type="predicted"/>
<dbReference type="GO" id="GO:0005886">
    <property type="term" value="C:plasma membrane"/>
    <property type="evidence" value="ECO:0007669"/>
    <property type="project" value="TreeGrafter"/>
</dbReference>
<dbReference type="NCBIfam" id="TIGR00367">
    <property type="entry name" value="calcium/sodium antiporter"/>
    <property type="match status" value="1"/>
</dbReference>
<comment type="caution">
    <text evidence="7">The sequence shown here is derived from an EMBL/GenBank/DDBJ whole genome shotgun (WGS) entry which is preliminary data.</text>
</comment>
<dbReference type="Gene3D" id="1.20.1420.30">
    <property type="entry name" value="NCX, central ion-binding region"/>
    <property type="match status" value="1"/>
</dbReference>
<reference evidence="7 8" key="1">
    <citation type="submission" date="2020-01" db="EMBL/GenBank/DDBJ databases">
        <title>Sulfitobacter sediminilitoris sp. nov., isolated from a tidal flat.</title>
        <authorList>
            <person name="Park S."/>
            <person name="Yoon J.-H."/>
        </authorList>
    </citation>
    <scope>NUCLEOTIDE SEQUENCE [LARGE SCALE GENOMIC DNA]</scope>
    <source>
        <strain evidence="7 8">JBTF-M27</strain>
    </source>
</reference>
<evidence type="ECO:0000256" key="2">
    <source>
        <dbReference type="ARBA" id="ARBA00022692"/>
    </source>
</evidence>
<feature type="transmembrane region" description="Helical" evidence="5">
    <location>
        <begin position="229"/>
        <end position="253"/>
    </location>
</feature>